<dbReference type="OrthoDB" id="337900at2157"/>
<organism evidence="3 4">
    <name type="scientific">Halalkalicoccus paucihalophilus</name>
    <dbReference type="NCBI Taxonomy" id="1008153"/>
    <lineage>
        <taxon>Archaea</taxon>
        <taxon>Methanobacteriati</taxon>
        <taxon>Methanobacteriota</taxon>
        <taxon>Stenosarchaea group</taxon>
        <taxon>Halobacteria</taxon>
        <taxon>Halobacteriales</taxon>
        <taxon>Halococcaceae</taxon>
        <taxon>Halalkalicoccus</taxon>
    </lineage>
</organism>
<keyword evidence="4" id="KW-1185">Reference proteome</keyword>
<evidence type="ECO:0000313" key="4">
    <source>
        <dbReference type="Proteomes" id="UP000075321"/>
    </source>
</evidence>
<evidence type="ECO:0000259" key="2">
    <source>
        <dbReference type="Pfam" id="PF09861"/>
    </source>
</evidence>
<dbReference type="AlphaFoldDB" id="A0A151AFF9"/>
<dbReference type="InterPro" id="IPR018657">
    <property type="entry name" value="LarA-like_N"/>
</dbReference>
<reference evidence="3 4" key="1">
    <citation type="submission" date="2016-02" db="EMBL/GenBank/DDBJ databases">
        <title>Genome sequence of Halalkalicoccus paucihalophilus DSM 24557.</title>
        <authorList>
            <person name="Poehlein A."/>
            <person name="Daniel R."/>
        </authorList>
    </citation>
    <scope>NUCLEOTIDE SEQUENCE [LARGE SCALE GENOMIC DNA]</scope>
    <source>
        <strain evidence="3 4">DSM 24557</strain>
    </source>
</reference>
<gene>
    <name evidence="3" type="ORF">HAPAU_14110</name>
</gene>
<dbReference type="RefSeq" id="WP_066380944.1">
    <property type="nucleotide sequence ID" value="NZ_LTAZ01000004.1"/>
</dbReference>
<evidence type="ECO:0000256" key="1">
    <source>
        <dbReference type="SAM" id="MobiDB-lite"/>
    </source>
</evidence>
<dbReference type="GO" id="GO:0050043">
    <property type="term" value="F:lactate racemase activity"/>
    <property type="evidence" value="ECO:0007669"/>
    <property type="project" value="InterPro"/>
</dbReference>
<proteinExistence type="predicted"/>
<dbReference type="PATRIC" id="fig|1008153.3.peg.1423"/>
<dbReference type="Gene3D" id="3.40.50.11440">
    <property type="match status" value="1"/>
</dbReference>
<feature type="region of interest" description="Disordered" evidence="1">
    <location>
        <begin position="1"/>
        <end position="27"/>
    </location>
</feature>
<feature type="region of interest" description="Disordered" evidence="1">
    <location>
        <begin position="404"/>
        <end position="434"/>
    </location>
</feature>
<feature type="domain" description="LarA-like N-terminal" evidence="2">
    <location>
        <begin position="40"/>
        <end position="198"/>
    </location>
</feature>
<comment type="caution">
    <text evidence="3">The sequence shown here is derived from an EMBL/GenBank/DDBJ whole genome shotgun (WGS) entry which is preliminary data.</text>
</comment>
<dbReference type="EMBL" id="LTAZ01000004">
    <property type="protein sequence ID" value="KYH26314.1"/>
    <property type="molecule type" value="Genomic_DNA"/>
</dbReference>
<dbReference type="Proteomes" id="UP000075321">
    <property type="component" value="Unassembled WGS sequence"/>
</dbReference>
<name>A0A151AFF9_9EURY</name>
<evidence type="ECO:0000313" key="3">
    <source>
        <dbReference type="EMBL" id="KYH26314.1"/>
    </source>
</evidence>
<protein>
    <recommendedName>
        <fullName evidence="2">LarA-like N-terminal domain-containing protein</fullName>
    </recommendedName>
</protein>
<accession>A0A151AFF9</accession>
<feature type="compositionally biased region" description="Basic and acidic residues" evidence="1">
    <location>
        <begin position="405"/>
        <end position="415"/>
    </location>
</feature>
<sequence length="434" mass="46371">MNLEFPDSDTLRAANDVEPDDLPRFARATRERDLDSIEDVESAAREAVADLPLDTLERGAEVAITAGSRGIHDMPAVLEAAVDELRERGFDPAVIAAMGSHGGATSEGQRETLAALGITEDRLNCSIHTSMEVAEVGTDSLGRPVYVAEDALAMDAVILANRIKPHTDFHGPVESGLCKMAVIGLGKHRGAESLHNAGLASDFSEVIQERAELILEESPVIGGIGLIEDAADRATHIEGVAAERITEREPELLDIAREELPTLPVDDLDVLILDEMGKDVSGTGMDTNVIGRVLFHGEDEPDSPRITRIYARSLTPASHGNGVGVGLADFVHRSVVDELNLEDMYVNIVTSGETTRARIPLLVPDDLTALVLACSTTGVAGPSELRVARIENTMEPDDLLVSEPVARELEGREDVSVGEPEPLGFEDGTLAPLE</sequence>
<dbReference type="Pfam" id="PF09861">
    <property type="entry name" value="Lar_N"/>
    <property type="match status" value="1"/>
</dbReference>